<dbReference type="RefSeq" id="WP_138297509.1">
    <property type="nucleotide sequence ID" value="NZ_CP103143.1"/>
</dbReference>
<keyword evidence="1" id="KW-0614">Plasmid</keyword>
<name>A0ABY5TMX2_9BACE</name>
<evidence type="ECO:0000313" key="1">
    <source>
        <dbReference type="EMBL" id="UVQ77649.1"/>
    </source>
</evidence>
<evidence type="ECO:0000313" key="2">
    <source>
        <dbReference type="Proteomes" id="UP001060104"/>
    </source>
</evidence>
<gene>
    <name evidence="1" type="ORF">NXY30_29265</name>
</gene>
<dbReference type="EMBL" id="CP103143">
    <property type="protein sequence ID" value="UVQ77649.1"/>
    <property type="molecule type" value="Genomic_DNA"/>
</dbReference>
<sequence length="93" mass="10594">MRKQWAERNETKCSVVLPIVSEASATPKRDKPYALDKKTTAGKTTSTKPVLFPAAIRHLFIFQFPAHEFLKNTAKTPFSPELRNPGTMKRHKK</sequence>
<proteinExistence type="predicted"/>
<reference evidence="1" key="1">
    <citation type="submission" date="2022-08" db="EMBL/GenBank/DDBJ databases">
        <title>Genome Sequencing of Bacteroides fragilis Group Isolates with Nanopore Technology.</title>
        <authorList>
            <person name="Tisza M.J."/>
            <person name="Smith D."/>
            <person name="Dekker J.P."/>
        </authorList>
    </citation>
    <scope>NUCLEOTIDE SEQUENCE</scope>
    <source>
        <strain evidence="1">BFG-527</strain>
        <plasmid evidence="1">unnamed2</plasmid>
    </source>
</reference>
<dbReference type="Proteomes" id="UP001060104">
    <property type="component" value="Plasmid unnamed2"/>
</dbReference>
<keyword evidence="2" id="KW-1185">Reference proteome</keyword>
<protein>
    <submittedName>
        <fullName evidence="1">Uncharacterized protein</fullName>
    </submittedName>
</protein>
<accession>A0ABY5TMX2</accession>
<geneLocation type="plasmid" evidence="1 2">
    <name>unnamed2</name>
</geneLocation>
<organism evidence="1 2">
    <name type="scientific">Bacteroides faecis</name>
    <dbReference type="NCBI Taxonomy" id="674529"/>
    <lineage>
        <taxon>Bacteria</taxon>
        <taxon>Pseudomonadati</taxon>
        <taxon>Bacteroidota</taxon>
        <taxon>Bacteroidia</taxon>
        <taxon>Bacteroidales</taxon>
        <taxon>Bacteroidaceae</taxon>
        <taxon>Bacteroides</taxon>
    </lineage>
</organism>